<protein>
    <submittedName>
        <fullName evidence="18">Solute carrier family 12 member 2</fullName>
    </submittedName>
</protein>
<gene>
    <name evidence="18" type="ORF">H4Q32_007646</name>
</gene>
<evidence type="ECO:0000256" key="15">
    <source>
        <dbReference type="SAM" id="MobiDB-lite"/>
    </source>
</evidence>
<feature type="compositionally biased region" description="Low complexity" evidence="15">
    <location>
        <begin position="780"/>
        <end position="794"/>
    </location>
</feature>
<keyword evidence="14" id="KW-0863">Zinc-finger</keyword>
<feature type="transmembrane region" description="Helical" evidence="16">
    <location>
        <begin position="314"/>
        <end position="333"/>
    </location>
</feature>
<evidence type="ECO:0000256" key="9">
    <source>
        <dbReference type="ARBA" id="ARBA00023065"/>
    </source>
</evidence>
<keyword evidence="19" id="KW-1185">Reference proteome</keyword>
<dbReference type="Proteomes" id="UP000830375">
    <property type="component" value="Unassembled WGS sequence"/>
</dbReference>
<evidence type="ECO:0000256" key="8">
    <source>
        <dbReference type="ARBA" id="ARBA00023053"/>
    </source>
</evidence>
<feature type="transmembrane region" description="Helical" evidence="16">
    <location>
        <begin position="371"/>
        <end position="392"/>
    </location>
</feature>
<keyword evidence="8" id="KW-0915">Sodium</keyword>
<dbReference type="InterPro" id="IPR004842">
    <property type="entry name" value="SLC12A_fam"/>
</dbReference>
<feature type="transmembrane region" description="Helical" evidence="16">
    <location>
        <begin position="2226"/>
        <end position="2246"/>
    </location>
</feature>
<keyword evidence="7 16" id="KW-1133">Transmembrane helix</keyword>
<sequence length="2256" mass="247608">MSDQPSSPPSAQKPALRAPGSSQSRFQVDPVAEAAAAAAAAAAAGVAPKTPPGSRSSTGEESKGRFRVVNFLSPSDAAPDAGVNGDTVRSEASLHSSTGGLSHFSDTHSSTYYLRTFGHNTIDAVPNIDFYRQTEAPLGEKLLRPSLSELHDELDKEPFEEGFPNGEELTAAEIITPKEMSDSKGGTVKFGWVKGVLIRCMLNIWGVMLFIRMSWIVGQTGIALSCAIILMAIVVTSITGLSTSAIATNGFVRGGGAYYLISRSLGPEFGGSIGLIFAFANAVAVAMYVVGFAETVVELLDSIDALMTDEINDIRIVGALTVVLLLGISVAGMEWEAKAQIVLLVILLAAICNYFIGSFIPMKSKEPKGFFGYNGTLLAILITGVVYIAVAISNGSCIVRDATGDDNDTIVGPLENCTDAACTLGLVSGFGPLITAGIFSATLSSALASLVSAPKVFQALCKDKIYPGIHVFAKGYGKNKEPLRAYVLTFIIGLAFILIAELNIIAPIISNFFLASYALINFSVFHAVASEFQVLQQVGVVSRSRAVLRGDVCDQLVGGAAHQRHRSGTLHLYVNWGSSTQALMYNQALTHSLHLTGVEDHIKNFRPQCLVMSGYPNSRPALLYLVHAFTKDVGLMVCGHVRTGYRRPNYKDMMNEQVRYQRWLLKTRIKAFYAPVFADELRQGAQYLLQTAGLGRLKPNTLVFGFKNNWRDGEMKDVETYINTIHDAFDLQFGVVILRLKEGLDISHIQDEFLSSQEKAPGMKELLVSINIKDFDSDSSKPSSKSTSYTKKPPVQLSPADEKLLAASQQFQKKQSKGTIDVWWLFDDGGLTLLIPYLLTNKKKWQDCKIRVMAALLSKFRIDFSDITVLGDINIKPKKHNKKMFEELIEPYRLKEDDMEQEAAEKLKAEEPWRITDNELELYRAKSNRQIRLNELLKEHSSTANLIVITMPLARKGTVSSALYMTWLDTLSKDLPPILLVRGNHQSVLTFYSNPVWRMSVSSSLQQRIKTHGADPDDSGDDWEIGVGNLIIDLDADLEKDRQRLEMNRVLSVKSAVEGREELEYNCAGAGAVFDGLTRASAASEQPFLCKEPKKFKLKRRNSTTDTDRFPSLEIVSSIPKVCVGKRRGGEMNSAPAPVDSDNPAPLARAKDGKKGKSQSKGVKREKDSARTRKDKPSDEFGPLSENGSALGGTENLVVGRGGMDAAIVDHTDDTSTDEHSLRTLSVKTRSVGTNTQEAEKALESSYMEPCQPGTSVNLEGIVWHETEEGVLVVNVTWRKRTYIRGLTHKRRGVGIGNKGRRGSLNLSGCRTPGYYAVEDIKSNPLICGKRKGKAPADLDLSLVSEDIRNGNGKRIRAKSRSAPSTPQGKSDPVFLDQVCASPMLIDCPHPNCNKKYKHINGLRYHQSHAHLNNDSKQEFEVESEDRLSDFDEPLSTVPFDSSENAISKKPRGMYKLNAVGSPKSRKALLNNDSSPISNAKLRPNVVSKDGSIDDLSNLPLISNMSVVLENCLMTDRNASVEMPKLEAEGAIDKRDMCSKVKKEGFTERCLAKSRTNRLINAAPAPPKLTAIPPAAFSTKITEVSSHQASPTVALTKAKNLSLKPIKPKLDVIAQVNMANTTAVLSKDSKRKEKHRLKDRNCKDPRSPKSDPMYTKADDAKSIGKDFPVSLLKEHLSKQDVVNGPNETQESRMASIRAEADKVYTFSDNAPSPSIGSSARMDCVPLTNGDGASAKTNSPAYSDISDAAEDGGSNSRSRRNSTQDSNSKISSMSTAPTVTPGKEVQSTSHSHAYESHCIPGYMHSGQANSTSFHKVASPYGRTKDDLRDLNEDIKSSESSSHSSSQSQIQYAETHTALAQSLYYGQYSRGVSMDQKVLMMPNTHRPLSEACCEEIQYSKQSRGQVRRGSEQKERTKDEQKQFISSPQSIHKGANSVKISCAKPGFIYVELDKQLSFQQQQQQGKTSHVGISKEQGVLKESEELSLESSNSKSNVDTNVTFLNASESQSWSHSYQSKYVKPQNQEVNKISEEMSLSPDKGKDWHMPLEPESRLEAELQTAKCETAAEVAEENTRPEVDEIAGETSEDSQNARGPASSPQQSFIQFQHSYPYLHLCETSSNAYRVMSPALVHNYPGFHYPLYGKTAGREDSEGAQSSKPVTDSTALELLSHPLLPYHGKSPVPGERGSPEQERETERERESVPFGRHLQTHHLTHLGMSYTLVSGQYDPFQDCFFCFFVFFGLGIYLNVKVSRVCSEKI</sequence>
<evidence type="ECO:0000256" key="1">
    <source>
        <dbReference type="ARBA" id="ARBA00004651"/>
    </source>
</evidence>
<feature type="compositionally biased region" description="Basic and acidic residues" evidence="15">
    <location>
        <begin position="1639"/>
        <end position="1649"/>
    </location>
</feature>
<keyword evidence="3" id="KW-0813">Transport</keyword>
<evidence type="ECO:0000256" key="12">
    <source>
        <dbReference type="ARBA" id="ARBA00023201"/>
    </source>
</evidence>
<feature type="region of interest" description="Disordered" evidence="15">
    <location>
        <begin position="1127"/>
        <end position="1197"/>
    </location>
</feature>
<feature type="compositionally biased region" description="Polar residues" evidence="15">
    <location>
        <begin position="2085"/>
        <end position="2098"/>
    </location>
</feature>
<dbReference type="Gene3D" id="1.20.1740.10">
    <property type="entry name" value="Amino acid/polyamine transporter I"/>
    <property type="match status" value="2"/>
</dbReference>
<feature type="compositionally biased region" description="Basic and acidic residues" evidence="15">
    <location>
        <begin position="1906"/>
        <end position="1919"/>
    </location>
</feature>
<evidence type="ECO:0000256" key="11">
    <source>
        <dbReference type="ARBA" id="ARBA00023180"/>
    </source>
</evidence>
<dbReference type="InterPro" id="IPR004841">
    <property type="entry name" value="AA-permease/SLC12A_dom"/>
</dbReference>
<feature type="region of interest" description="Disordered" evidence="15">
    <location>
        <begin position="1728"/>
        <end position="1791"/>
    </location>
</feature>
<evidence type="ECO:0000256" key="16">
    <source>
        <dbReference type="SAM" id="Phobius"/>
    </source>
</evidence>
<feature type="region of interest" description="Disordered" evidence="15">
    <location>
        <begin position="1625"/>
        <end position="1660"/>
    </location>
</feature>
<accession>A0ABQ8MGF5</accession>
<feature type="region of interest" description="Disordered" evidence="15">
    <location>
        <begin position="2064"/>
        <end position="2098"/>
    </location>
</feature>
<feature type="transmembrane region" description="Helical" evidence="16">
    <location>
        <begin position="485"/>
        <end position="506"/>
    </location>
</feature>
<evidence type="ECO:0000256" key="7">
    <source>
        <dbReference type="ARBA" id="ARBA00022989"/>
    </source>
</evidence>
<keyword evidence="11" id="KW-0325">Glycoprotein</keyword>
<feature type="compositionally biased region" description="Low complexity" evidence="15">
    <location>
        <begin position="32"/>
        <end position="44"/>
    </location>
</feature>
<dbReference type="Pfam" id="PF08403">
    <property type="entry name" value="AA_permease_N"/>
    <property type="match status" value="1"/>
</dbReference>
<reference evidence="18 19" key="1">
    <citation type="submission" date="2022-01" db="EMBL/GenBank/DDBJ databases">
        <title>A high-quality chromosome-level genome assembly of rohu carp, Labeo rohita.</title>
        <authorList>
            <person name="Arick M.A. II"/>
            <person name="Hsu C.-Y."/>
            <person name="Magbanua Z."/>
            <person name="Pechanova O."/>
            <person name="Grover C."/>
            <person name="Miller E."/>
            <person name="Thrash A."/>
            <person name="Ezzel L."/>
            <person name="Alam S."/>
            <person name="Benzie J."/>
            <person name="Hamilton M."/>
            <person name="Karsi A."/>
            <person name="Lawrence M.L."/>
            <person name="Peterson D.G."/>
        </authorList>
    </citation>
    <scope>NUCLEOTIDE SEQUENCE [LARGE SCALE GENOMIC DNA]</scope>
    <source>
        <strain evidence="19">BAU-BD-2019</strain>
        <tissue evidence="18">Blood</tissue>
    </source>
</reference>
<feature type="compositionally biased region" description="Basic and acidic residues" evidence="15">
    <location>
        <begin position="1421"/>
        <end position="1430"/>
    </location>
</feature>
<feature type="domain" description="C2H2-type" evidence="17">
    <location>
        <begin position="1386"/>
        <end position="1416"/>
    </location>
</feature>
<dbReference type="Pfam" id="PF03522">
    <property type="entry name" value="SLC12"/>
    <property type="match status" value="1"/>
</dbReference>
<evidence type="ECO:0000256" key="2">
    <source>
        <dbReference type="ARBA" id="ARBA00010593"/>
    </source>
</evidence>
<feature type="region of interest" description="Disordered" evidence="15">
    <location>
        <begin position="1421"/>
        <end position="1447"/>
    </location>
</feature>
<feature type="region of interest" description="Disordered" evidence="15">
    <location>
        <begin position="1898"/>
        <end position="1927"/>
    </location>
</feature>
<evidence type="ECO:0000256" key="4">
    <source>
        <dbReference type="ARBA" id="ARBA00022475"/>
    </source>
</evidence>
<evidence type="ECO:0000259" key="17">
    <source>
        <dbReference type="PROSITE" id="PS50157"/>
    </source>
</evidence>
<evidence type="ECO:0000256" key="6">
    <source>
        <dbReference type="ARBA" id="ARBA00022847"/>
    </source>
</evidence>
<feature type="region of interest" description="Disordered" evidence="15">
    <location>
        <begin position="1"/>
        <end position="65"/>
    </location>
</feature>
<feature type="region of interest" description="Disordered" evidence="15">
    <location>
        <begin position="1352"/>
        <end position="1372"/>
    </location>
</feature>
<evidence type="ECO:0000313" key="18">
    <source>
        <dbReference type="EMBL" id="KAI2661937.1"/>
    </source>
</evidence>
<evidence type="ECO:0000256" key="10">
    <source>
        <dbReference type="ARBA" id="ARBA00023136"/>
    </source>
</evidence>
<keyword evidence="14" id="KW-0479">Metal-binding</keyword>
<evidence type="ECO:0000256" key="3">
    <source>
        <dbReference type="ARBA" id="ARBA00022448"/>
    </source>
</evidence>
<comment type="similarity">
    <text evidence="2">Belongs to the SLC12A transporter family.</text>
</comment>
<keyword evidence="12" id="KW-0739">Sodium transport</keyword>
<dbReference type="InterPro" id="IPR013087">
    <property type="entry name" value="Znf_C2H2_type"/>
</dbReference>
<comment type="caution">
    <text evidence="18">The sequence shown here is derived from an EMBL/GenBank/DDBJ whole genome shotgun (WGS) entry which is preliminary data.</text>
</comment>
<dbReference type="PROSITE" id="PS00028">
    <property type="entry name" value="ZINC_FINGER_C2H2_1"/>
    <property type="match status" value="1"/>
</dbReference>
<proteinExistence type="inferred from homology"/>
<keyword evidence="13" id="KW-0868">Chloride</keyword>
<dbReference type="PROSITE" id="PS50157">
    <property type="entry name" value="ZINC_FINGER_C2H2_2"/>
    <property type="match status" value="1"/>
</dbReference>
<keyword evidence="6" id="KW-0769">Symport</keyword>
<dbReference type="PANTHER" id="PTHR11827:SF106">
    <property type="entry name" value="SOLUTE CARRIER FAMILY 12 MEMBER 2-LIKE"/>
    <property type="match status" value="1"/>
</dbReference>
<dbReference type="InterPro" id="IPR018491">
    <property type="entry name" value="SLC12_C"/>
</dbReference>
<evidence type="ECO:0000256" key="13">
    <source>
        <dbReference type="ARBA" id="ARBA00023214"/>
    </source>
</evidence>
<dbReference type="EMBL" id="JACTAM010000008">
    <property type="protein sequence ID" value="KAI2661937.1"/>
    <property type="molecule type" value="Genomic_DNA"/>
</dbReference>
<feature type="compositionally biased region" description="Basic and acidic residues" evidence="15">
    <location>
        <begin position="2184"/>
        <end position="2198"/>
    </location>
</feature>
<feature type="transmembrane region" description="Helical" evidence="16">
    <location>
        <begin position="339"/>
        <end position="359"/>
    </location>
</feature>
<feature type="transmembrane region" description="Helical" evidence="16">
    <location>
        <begin position="223"/>
        <end position="252"/>
    </location>
</feature>
<evidence type="ECO:0000313" key="19">
    <source>
        <dbReference type="Proteomes" id="UP000830375"/>
    </source>
</evidence>
<feature type="transmembrane region" description="Helical" evidence="16">
    <location>
        <begin position="512"/>
        <end position="535"/>
    </location>
</feature>
<comment type="subcellular location">
    <subcellularLocation>
        <location evidence="1">Cell membrane</location>
        <topology evidence="1">Multi-pass membrane protein</topology>
    </subcellularLocation>
</comment>
<feature type="transmembrane region" description="Helical" evidence="16">
    <location>
        <begin position="190"/>
        <end position="211"/>
    </location>
</feature>
<dbReference type="Pfam" id="PF00324">
    <property type="entry name" value="AA_permease"/>
    <property type="match status" value="1"/>
</dbReference>
<feature type="compositionally biased region" description="Basic and acidic residues" evidence="15">
    <location>
        <begin position="1163"/>
        <end position="1179"/>
    </location>
</feature>
<organism evidence="18 19">
    <name type="scientific">Labeo rohita</name>
    <name type="common">Indian major carp</name>
    <name type="synonym">Cyprinus rohita</name>
    <dbReference type="NCBI Taxonomy" id="84645"/>
    <lineage>
        <taxon>Eukaryota</taxon>
        <taxon>Metazoa</taxon>
        <taxon>Chordata</taxon>
        <taxon>Craniata</taxon>
        <taxon>Vertebrata</taxon>
        <taxon>Euteleostomi</taxon>
        <taxon>Actinopterygii</taxon>
        <taxon>Neopterygii</taxon>
        <taxon>Teleostei</taxon>
        <taxon>Ostariophysi</taxon>
        <taxon>Cypriniformes</taxon>
        <taxon>Cyprinidae</taxon>
        <taxon>Labeoninae</taxon>
        <taxon>Labeonini</taxon>
        <taxon>Labeo</taxon>
    </lineage>
</organism>
<evidence type="ECO:0000256" key="5">
    <source>
        <dbReference type="ARBA" id="ARBA00022692"/>
    </source>
</evidence>
<name>A0ABQ8MGF5_LABRO</name>
<keyword evidence="4" id="KW-1003">Cell membrane</keyword>
<keyword evidence="9" id="KW-0406">Ion transport</keyword>
<evidence type="ECO:0000256" key="14">
    <source>
        <dbReference type="PROSITE-ProRule" id="PRU00042"/>
    </source>
</evidence>
<feature type="region of interest" description="Disordered" evidence="15">
    <location>
        <begin position="2170"/>
        <end position="2199"/>
    </location>
</feature>
<feature type="compositionally biased region" description="Polar residues" evidence="15">
    <location>
        <begin position="1768"/>
        <end position="1777"/>
    </location>
</feature>
<keyword evidence="10 16" id="KW-0472">Membrane</keyword>
<feature type="region of interest" description="Disordered" evidence="15">
    <location>
        <begin position="776"/>
        <end position="795"/>
    </location>
</feature>
<feature type="transmembrane region" description="Helical" evidence="16">
    <location>
        <begin position="272"/>
        <end position="293"/>
    </location>
</feature>
<keyword evidence="14" id="KW-0862">Zinc</keyword>
<keyword evidence="5 16" id="KW-0812">Transmembrane</keyword>
<dbReference type="InterPro" id="IPR013612">
    <property type="entry name" value="AA_permease_N"/>
</dbReference>
<dbReference type="PANTHER" id="PTHR11827">
    <property type="entry name" value="SOLUTE CARRIER FAMILY 12, CATION COTRANSPORTERS"/>
    <property type="match status" value="1"/>
</dbReference>